<comment type="caution">
    <text evidence="1">The sequence shown here is derived from an EMBL/GenBank/DDBJ whole genome shotgun (WGS) entry which is preliminary data.</text>
</comment>
<gene>
    <name evidence="1" type="ORF">HD596_008421</name>
</gene>
<name>A0A7W9GDA3_9ACTN</name>
<organism evidence="1 2">
    <name type="scientific">Nonomuraea jabiensis</name>
    <dbReference type="NCBI Taxonomy" id="882448"/>
    <lineage>
        <taxon>Bacteria</taxon>
        <taxon>Bacillati</taxon>
        <taxon>Actinomycetota</taxon>
        <taxon>Actinomycetes</taxon>
        <taxon>Streptosporangiales</taxon>
        <taxon>Streptosporangiaceae</taxon>
        <taxon>Nonomuraea</taxon>
    </lineage>
</organism>
<protein>
    <submittedName>
        <fullName evidence="1">Uncharacterized protein</fullName>
    </submittedName>
</protein>
<dbReference type="EMBL" id="JACHMB010000001">
    <property type="protein sequence ID" value="MBB5781665.1"/>
    <property type="molecule type" value="Genomic_DNA"/>
</dbReference>
<accession>A0A7W9GDA3</accession>
<proteinExistence type="predicted"/>
<dbReference type="Proteomes" id="UP000579153">
    <property type="component" value="Unassembled WGS sequence"/>
</dbReference>
<evidence type="ECO:0000313" key="2">
    <source>
        <dbReference type="Proteomes" id="UP000579153"/>
    </source>
</evidence>
<evidence type="ECO:0000313" key="1">
    <source>
        <dbReference type="EMBL" id="MBB5781665.1"/>
    </source>
</evidence>
<sequence length="38" mass="4085">MKSATTKATRLVILAAGKSARVYAKAAYTKNALKFAIR</sequence>
<reference evidence="1 2" key="1">
    <citation type="submission" date="2020-08" db="EMBL/GenBank/DDBJ databases">
        <title>Sequencing the genomes of 1000 actinobacteria strains.</title>
        <authorList>
            <person name="Klenk H.-P."/>
        </authorList>
    </citation>
    <scope>NUCLEOTIDE SEQUENCE [LARGE SCALE GENOMIC DNA]</scope>
    <source>
        <strain evidence="1 2">DSM 45507</strain>
    </source>
</reference>
<dbReference type="AlphaFoldDB" id="A0A7W9GDA3"/>
<keyword evidence="2" id="KW-1185">Reference proteome</keyword>